<feature type="region of interest" description="Disordered" evidence="1">
    <location>
        <begin position="1"/>
        <end position="83"/>
    </location>
</feature>
<evidence type="ECO:0000313" key="4">
    <source>
        <dbReference type="Proteomes" id="UP001479436"/>
    </source>
</evidence>
<comment type="caution">
    <text evidence="3">The sequence shown here is derived from an EMBL/GenBank/DDBJ whole genome shotgun (WGS) entry which is preliminary data.</text>
</comment>
<organism evidence="3 4">
    <name type="scientific">Basidiobolus ranarum</name>
    <dbReference type="NCBI Taxonomy" id="34480"/>
    <lineage>
        <taxon>Eukaryota</taxon>
        <taxon>Fungi</taxon>
        <taxon>Fungi incertae sedis</taxon>
        <taxon>Zoopagomycota</taxon>
        <taxon>Entomophthoromycotina</taxon>
        <taxon>Basidiobolomycetes</taxon>
        <taxon>Basidiobolales</taxon>
        <taxon>Basidiobolaceae</taxon>
        <taxon>Basidiobolus</taxon>
    </lineage>
</organism>
<reference evidence="3 4" key="1">
    <citation type="submission" date="2023-04" db="EMBL/GenBank/DDBJ databases">
        <title>Genome of Basidiobolus ranarum AG-B5.</title>
        <authorList>
            <person name="Stajich J.E."/>
            <person name="Carter-House D."/>
            <person name="Gryganskyi A."/>
        </authorList>
    </citation>
    <scope>NUCLEOTIDE SEQUENCE [LARGE SCALE GENOMIC DNA]</scope>
    <source>
        <strain evidence="3 4">AG-B5</strain>
    </source>
</reference>
<accession>A0ABR2WMT8</accession>
<feature type="compositionally biased region" description="Basic residues" evidence="1">
    <location>
        <begin position="62"/>
        <end position="73"/>
    </location>
</feature>
<name>A0ABR2WMT8_9FUNG</name>
<feature type="compositionally biased region" description="Polar residues" evidence="1">
    <location>
        <begin position="474"/>
        <end position="484"/>
    </location>
</feature>
<gene>
    <name evidence="3" type="ORF">K7432_011036</name>
</gene>
<feature type="compositionally biased region" description="Basic and acidic residues" evidence="1">
    <location>
        <begin position="488"/>
        <end position="497"/>
    </location>
</feature>
<protein>
    <submittedName>
        <fullName evidence="3">Uncharacterized protein</fullName>
    </submittedName>
</protein>
<keyword evidence="2" id="KW-0812">Transmembrane</keyword>
<sequence length="497" mass="56531">MSSHSHKSKVSSQLDIQPLLAKDSIEEENQQFPSTESTLPKSESQTSLDSLATENAEDKSSKSKKKKKKKKSKSSLQEDHKTDKTLLNEKEKKLLVNKENNRTKVEKNSTKYPEYGIMFVIEAIGTLIKYGWDVFIITLNILKPFLALYLVLVFVVWNINIGTSSVYNLVDHVHSAACKYPFMGHILDCQNVAYQNKIPNFSQLVEKQGIVYSEILTQLTKSDVPLPLELKKAELAVTDLKTTVRYSRLDSTELLVEHLNDFQGTAKQVGRQIQYLQAKATTGLDKFVIHNSYLLKYLDRIDGNPYRSWMDYFVPSFLGPSRDEIQGMYRTSMETARSDVRDLILLAQETLGGLDQLDSILNGVYEISTREKNLQIIQKDELLAELWSILGGNKVQRKFFEENLSLLQQLDSQRHLALSQVQAILMKLSELQADLEVLKEQVTHPLIQDIPLRVHIQTIENLLTRVRNQQLIPTAASSSNQKSLPSVDRLDPKAIAQ</sequence>
<keyword evidence="2" id="KW-0472">Membrane</keyword>
<keyword evidence="4" id="KW-1185">Reference proteome</keyword>
<evidence type="ECO:0000256" key="1">
    <source>
        <dbReference type="SAM" id="MobiDB-lite"/>
    </source>
</evidence>
<dbReference type="Proteomes" id="UP001479436">
    <property type="component" value="Unassembled WGS sequence"/>
</dbReference>
<proteinExistence type="predicted"/>
<dbReference type="EMBL" id="JASJQH010000812">
    <property type="protein sequence ID" value="KAK9762840.1"/>
    <property type="molecule type" value="Genomic_DNA"/>
</dbReference>
<evidence type="ECO:0000256" key="2">
    <source>
        <dbReference type="SAM" id="Phobius"/>
    </source>
</evidence>
<keyword evidence="2" id="KW-1133">Transmembrane helix</keyword>
<evidence type="ECO:0000313" key="3">
    <source>
        <dbReference type="EMBL" id="KAK9762840.1"/>
    </source>
</evidence>
<feature type="transmembrane region" description="Helical" evidence="2">
    <location>
        <begin position="134"/>
        <end position="157"/>
    </location>
</feature>
<feature type="region of interest" description="Disordered" evidence="1">
    <location>
        <begin position="474"/>
        <end position="497"/>
    </location>
</feature>
<feature type="compositionally biased region" description="Polar residues" evidence="1">
    <location>
        <begin position="30"/>
        <end position="53"/>
    </location>
</feature>